<dbReference type="EMBL" id="CXST01000005">
    <property type="protein sequence ID" value="CTQ47038.1"/>
    <property type="molecule type" value="Genomic_DNA"/>
</dbReference>
<dbReference type="Proteomes" id="UP000048926">
    <property type="component" value="Unassembled WGS sequence"/>
</dbReference>
<evidence type="ECO:0000256" key="3">
    <source>
        <dbReference type="PIRSR" id="PIRSR039026-2"/>
    </source>
</evidence>
<feature type="binding site" evidence="3">
    <location>
        <position position="241"/>
    </location>
    <ligand>
        <name>substrate</name>
    </ligand>
</feature>
<accession>A0A0M6YBH4</accession>
<evidence type="ECO:0000313" key="5">
    <source>
        <dbReference type="EMBL" id="CTQ47038.1"/>
    </source>
</evidence>
<dbReference type="GO" id="GO:0031317">
    <property type="term" value="C:tripartite ATP-independent periplasmic transporter complex"/>
    <property type="evidence" value="ECO:0007669"/>
    <property type="project" value="InterPro"/>
</dbReference>
<dbReference type="Pfam" id="PF03480">
    <property type="entry name" value="DctP"/>
    <property type="match status" value="1"/>
</dbReference>
<dbReference type="PIRSF" id="PIRSF039026">
    <property type="entry name" value="SiaP"/>
    <property type="match status" value="1"/>
</dbReference>
<dbReference type="NCBIfam" id="NF037995">
    <property type="entry name" value="TRAP_S1"/>
    <property type="match status" value="1"/>
</dbReference>
<dbReference type="InterPro" id="IPR026289">
    <property type="entry name" value="SBP_TakP-like"/>
</dbReference>
<evidence type="ECO:0000313" key="6">
    <source>
        <dbReference type="Proteomes" id="UP000048926"/>
    </source>
</evidence>
<dbReference type="PROSITE" id="PS51318">
    <property type="entry name" value="TAT"/>
    <property type="match status" value="1"/>
</dbReference>
<keyword evidence="3" id="KW-0479">Metal-binding</keyword>
<dbReference type="GO" id="GO:0046872">
    <property type="term" value="F:metal ion binding"/>
    <property type="evidence" value="ECO:0007669"/>
    <property type="project" value="UniProtKB-KW"/>
</dbReference>
<feature type="chain" id="PRO_5005807829" evidence="4">
    <location>
        <begin position="30"/>
        <end position="366"/>
    </location>
</feature>
<reference evidence="6" key="1">
    <citation type="submission" date="2015-07" db="EMBL/GenBank/DDBJ databases">
        <authorList>
            <person name="Rodrigo-Torres Lidia"/>
            <person name="Arahal R.David."/>
        </authorList>
    </citation>
    <scope>NUCLEOTIDE SEQUENCE [LARGE SCALE GENOMIC DNA]</scope>
    <source>
        <strain evidence="6">CECT 4801</strain>
    </source>
</reference>
<sequence>MDRRSFIKKAGIGAGGVAAGSLLAAPAIAQGTKEMVIVSTWPRDFPGLGIPAQRLAARIAELTAGRLNVQYFAAGERVGAFDSFDEVASGNAQAYIGADYYWKGKHPGWAAFTAVPFGLTQAEMDAWIKYGGGQELWDELAGEFGLKNFAMGNTGVQMGGWFNKEIETADDLKGLKMRIPGQGGDVMAKLGASPVSLPGGQIYENLVSGAIDATEWVGPFNDYFMKFCEAAKYYYYPGMHEPGAMLALGMNKAFWDGLDKVDQQIIVAACAEENSNTMAETNANNGKYLTRLINEHGVELREFSDEIYDSFGEAAQEVLEEAMDHSPLSKKIFESVINARQEIGSYMAIADIAYSNKRNRYLGIPK</sequence>
<evidence type="ECO:0000256" key="2">
    <source>
        <dbReference type="PIRSR" id="PIRSR039026-1"/>
    </source>
</evidence>
<dbReference type="PANTHER" id="PTHR33376:SF5">
    <property type="entry name" value="EXTRACYTOPLASMIC SOLUTE RECEPTOR PROTEIN"/>
    <property type="match status" value="1"/>
</dbReference>
<feature type="binding site" evidence="3">
    <location>
        <position position="216"/>
    </location>
    <ligand>
        <name>Na(+)</name>
        <dbReference type="ChEBI" id="CHEBI:29101"/>
    </ligand>
</feature>
<keyword evidence="5" id="KW-0675">Receptor</keyword>
<feature type="binding site" evidence="2">
    <location>
        <position position="178"/>
    </location>
    <ligand>
        <name>substrate</name>
    </ligand>
</feature>
<dbReference type="PANTHER" id="PTHR33376">
    <property type="match status" value="1"/>
</dbReference>
<dbReference type="NCBIfam" id="TIGR01409">
    <property type="entry name" value="TAT_signal_seq"/>
    <property type="match status" value="1"/>
</dbReference>
<dbReference type="AlphaFoldDB" id="A0A0M6YBH4"/>
<dbReference type="CDD" id="cd13604">
    <property type="entry name" value="PBP2_TRAP_ketoacid_lactate_like"/>
    <property type="match status" value="1"/>
</dbReference>
<dbReference type="InterPro" id="IPR018389">
    <property type="entry name" value="DctP_fam"/>
</dbReference>
<gene>
    <name evidence="5" type="primary">yiaO_11</name>
    <name evidence="5" type="ORF">LAL4801_05498</name>
</gene>
<feature type="signal peptide" evidence="4">
    <location>
        <begin position="1"/>
        <end position="29"/>
    </location>
</feature>
<proteinExistence type="predicted"/>
<evidence type="ECO:0000256" key="4">
    <source>
        <dbReference type="SAM" id="SignalP"/>
    </source>
</evidence>
<feature type="binding site" evidence="2">
    <location>
        <position position="157"/>
    </location>
    <ligand>
        <name>substrate</name>
    </ligand>
</feature>
<name>A0A0M6YBH4_9HYPH</name>
<keyword evidence="1 4" id="KW-0732">Signal</keyword>
<evidence type="ECO:0000256" key="1">
    <source>
        <dbReference type="ARBA" id="ARBA00022729"/>
    </source>
</evidence>
<feature type="binding site" evidence="3">
    <location>
        <position position="215"/>
    </location>
    <ligand>
        <name>substrate</name>
    </ligand>
</feature>
<dbReference type="GO" id="GO:0055085">
    <property type="term" value="P:transmembrane transport"/>
    <property type="evidence" value="ECO:0007669"/>
    <property type="project" value="InterPro"/>
</dbReference>
<dbReference type="InterPro" id="IPR019546">
    <property type="entry name" value="TAT_signal_bac_arc"/>
</dbReference>
<dbReference type="InterPro" id="IPR006311">
    <property type="entry name" value="TAT_signal"/>
</dbReference>
<organism evidence="5 6">
    <name type="scientific">Roseibium aggregatum</name>
    <dbReference type="NCBI Taxonomy" id="187304"/>
    <lineage>
        <taxon>Bacteria</taxon>
        <taxon>Pseudomonadati</taxon>
        <taxon>Pseudomonadota</taxon>
        <taxon>Alphaproteobacteria</taxon>
        <taxon>Hyphomicrobiales</taxon>
        <taxon>Stappiaceae</taxon>
        <taxon>Roseibium</taxon>
    </lineage>
</organism>
<protein>
    <submittedName>
        <fullName evidence="5">Extracytoplasmic solute receptor protein YiaO</fullName>
    </submittedName>
</protein>
<dbReference type="OrthoDB" id="9780733at2"/>
<dbReference type="InterPro" id="IPR038404">
    <property type="entry name" value="TRAP_DctP_sf"/>
</dbReference>
<dbReference type="Gene3D" id="3.40.190.170">
    <property type="entry name" value="Bacterial extracellular solute-binding protein, family 7"/>
    <property type="match status" value="1"/>
</dbReference>
<keyword evidence="6" id="KW-1185">Reference proteome</keyword>
<dbReference type="RefSeq" id="WP_055661158.1">
    <property type="nucleotide sequence ID" value="NZ_CXST01000005.1"/>
</dbReference>
<dbReference type="Gene3D" id="3.40.190.10">
    <property type="entry name" value="Periplasmic binding protein-like II"/>
    <property type="match status" value="1"/>
</dbReference>
<dbReference type="STRING" id="187304.B0E33_15885"/>